<reference evidence="3" key="1">
    <citation type="journal article" date="2017" name="Genome Biol.">
        <title>Comparative genomics reveals high biological diversity and specific adaptations in the industrially and medically important fungal genus Aspergillus.</title>
        <authorList>
            <person name="de Vries R.P."/>
            <person name="Riley R."/>
            <person name="Wiebenga A."/>
            <person name="Aguilar-Osorio G."/>
            <person name="Amillis S."/>
            <person name="Uchima C.A."/>
            <person name="Anderluh G."/>
            <person name="Asadollahi M."/>
            <person name="Askin M."/>
            <person name="Barry K."/>
            <person name="Battaglia E."/>
            <person name="Bayram O."/>
            <person name="Benocci T."/>
            <person name="Braus-Stromeyer S.A."/>
            <person name="Caldana C."/>
            <person name="Canovas D."/>
            <person name="Cerqueira G.C."/>
            <person name="Chen F."/>
            <person name="Chen W."/>
            <person name="Choi C."/>
            <person name="Clum A."/>
            <person name="Dos Santos R.A."/>
            <person name="Damasio A.R."/>
            <person name="Diallinas G."/>
            <person name="Emri T."/>
            <person name="Fekete E."/>
            <person name="Flipphi M."/>
            <person name="Freyberg S."/>
            <person name="Gallo A."/>
            <person name="Gournas C."/>
            <person name="Habgood R."/>
            <person name="Hainaut M."/>
            <person name="Harispe M.L."/>
            <person name="Henrissat B."/>
            <person name="Hilden K.S."/>
            <person name="Hope R."/>
            <person name="Hossain A."/>
            <person name="Karabika E."/>
            <person name="Karaffa L."/>
            <person name="Karanyi Z."/>
            <person name="Krasevec N."/>
            <person name="Kuo A."/>
            <person name="Kusch H."/>
            <person name="LaButti K."/>
            <person name="Lagendijk E.L."/>
            <person name="Lapidus A."/>
            <person name="Levasseur A."/>
            <person name="Lindquist E."/>
            <person name="Lipzen A."/>
            <person name="Logrieco A.F."/>
            <person name="MacCabe A."/>
            <person name="Maekelae M.R."/>
            <person name="Malavazi I."/>
            <person name="Melin P."/>
            <person name="Meyer V."/>
            <person name="Mielnichuk N."/>
            <person name="Miskei M."/>
            <person name="Molnar A.P."/>
            <person name="Mule G."/>
            <person name="Ngan C.Y."/>
            <person name="Orejas M."/>
            <person name="Orosz E."/>
            <person name="Ouedraogo J.P."/>
            <person name="Overkamp K.M."/>
            <person name="Park H.-S."/>
            <person name="Perrone G."/>
            <person name="Piumi F."/>
            <person name="Punt P.J."/>
            <person name="Ram A.F."/>
            <person name="Ramon A."/>
            <person name="Rauscher S."/>
            <person name="Record E."/>
            <person name="Riano-Pachon D.M."/>
            <person name="Robert V."/>
            <person name="Roehrig J."/>
            <person name="Ruller R."/>
            <person name="Salamov A."/>
            <person name="Salih N.S."/>
            <person name="Samson R.A."/>
            <person name="Sandor E."/>
            <person name="Sanguinetti M."/>
            <person name="Schuetze T."/>
            <person name="Sepcic K."/>
            <person name="Shelest E."/>
            <person name="Sherlock G."/>
            <person name="Sophianopoulou V."/>
            <person name="Squina F.M."/>
            <person name="Sun H."/>
            <person name="Susca A."/>
            <person name="Todd R.B."/>
            <person name="Tsang A."/>
            <person name="Unkles S.E."/>
            <person name="van de Wiele N."/>
            <person name="van Rossen-Uffink D."/>
            <person name="Oliveira J.V."/>
            <person name="Vesth T.C."/>
            <person name="Visser J."/>
            <person name="Yu J.-H."/>
            <person name="Zhou M."/>
            <person name="Andersen M.R."/>
            <person name="Archer D.B."/>
            <person name="Baker S.E."/>
            <person name="Benoit I."/>
            <person name="Brakhage A.A."/>
            <person name="Braus G.H."/>
            <person name="Fischer R."/>
            <person name="Frisvad J.C."/>
            <person name="Goldman G.H."/>
            <person name="Houbraken J."/>
            <person name="Oakley B."/>
            <person name="Pocsi I."/>
            <person name="Scazzocchio C."/>
            <person name="Seiboth B."/>
            <person name="vanKuyk P.A."/>
            <person name="Wortman J."/>
            <person name="Dyer P.S."/>
            <person name="Grigoriev I.V."/>
        </authorList>
    </citation>
    <scope>NUCLEOTIDE SEQUENCE [LARGE SCALE GENOMIC DNA]</scope>
    <source>
        <strain evidence="3">CBS 516.65</strain>
    </source>
</reference>
<evidence type="ECO:0000313" key="2">
    <source>
        <dbReference type="EMBL" id="OJJ88721.1"/>
    </source>
</evidence>
<dbReference type="AlphaFoldDB" id="A0A1L9VXT3"/>
<dbReference type="EMBL" id="KV878889">
    <property type="protein sequence ID" value="OJJ88721.1"/>
    <property type="molecule type" value="Genomic_DNA"/>
</dbReference>
<protein>
    <submittedName>
        <fullName evidence="2">Uncharacterized protein</fullName>
    </submittedName>
</protein>
<keyword evidence="3" id="KW-1185">Reference proteome</keyword>
<keyword evidence="1" id="KW-0812">Transmembrane</keyword>
<dbReference type="VEuPathDB" id="FungiDB:ASPGLDRAFT_733215"/>
<dbReference type="GeneID" id="34465927"/>
<accession>A0A1L9VXT3</accession>
<gene>
    <name evidence="2" type="ORF">ASPGLDRAFT_733215</name>
</gene>
<dbReference type="Proteomes" id="UP000184300">
    <property type="component" value="Unassembled WGS sequence"/>
</dbReference>
<feature type="transmembrane region" description="Helical" evidence="1">
    <location>
        <begin position="17"/>
        <end position="36"/>
    </location>
</feature>
<proteinExistence type="predicted"/>
<name>A0A1L9VXT3_ASPGL</name>
<keyword evidence="1" id="KW-0472">Membrane</keyword>
<dbReference type="RefSeq" id="XP_022405397.1">
    <property type="nucleotide sequence ID" value="XM_022549667.1"/>
</dbReference>
<keyword evidence="1" id="KW-1133">Transmembrane helix</keyword>
<evidence type="ECO:0000256" key="1">
    <source>
        <dbReference type="SAM" id="Phobius"/>
    </source>
</evidence>
<sequence>MLSDPRIERERETAMKLYGQMELYYGTIWLLYRILIGMKNRNQGKMLLSKECGGARERSNNIWCFGVRRSVVDYSRPYQWRPDPAIS</sequence>
<evidence type="ECO:0000313" key="3">
    <source>
        <dbReference type="Proteomes" id="UP000184300"/>
    </source>
</evidence>
<organism evidence="2 3">
    <name type="scientific">Aspergillus glaucus CBS 516.65</name>
    <dbReference type="NCBI Taxonomy" id="1160497"/>
    <lineage>
        <taxon>Eukaryota</taxon>
        <taxon>Fungi</taxon>
        <taxon>Dikarya</taxon>
        <taxon>Ascomycota</taxon>
        <taxon>Pezizomycotina</taxon>
        <taxon>Eurotiomycetes</taxon>
        <taxon>Eurotiomycetidae</taxon>
        <taxon>Eurotiales</taxon>
        <taxon>Aspergillaceae</taxon>
        <taxon>Aspergillus</taxon>
        <taxon>Aspergillus subgen. Aspergillus</taxon>
    </lineage>
</organism>